<dbReference type="InterPro" id="IPR005260">
    <property type="entry name" value="Asp_kin_monofn"/>
</dbReference>
<evidence type="ECO:0000259" key="15">
    <source>
        <dbReference type="PROSITE" id="PS51671"/>
    </source>
</evidence>
<sequence length="594" mass="63272">MSLVVQKFGGTSVADSEKILAAARKAVRAHQHGHQVVMVVSAMGKNTDTLISLAAEINEKPPAREMDMLLSTGEQVSVALMAMAIDSLGYKGVSLTGAQIGIKTDSSHTKARIHSISTDRMKALLDEGNIVIAAGFQGIDDQFNITTLGRGGSDTTAVALAAVLGADQCEIYTDVDGIYTTDPRVLPEACLVPRVCYDEMLELASLGAGVMHSRSIEFGKKFNVPIHVRSSLSDGPGSLIVDDADTAGMVVSGAALTRDEAMVSVMDVPDVPGTILKIFKPIADRKITVDMIVQNVSDDDTTSISFTVPRGEAAEAVSVIKDVVAELGGTLAPVNENVSKVSAVGLGMAHEAGVANRMFRVLADAGINLEIITTSEIKISVLVDRTNALDALRTIHGEFSLDKIEAQPNEVRPSETAKRDVSALDVIERLQVIGMEALTIDDIVLDNTQARITICKIPNRPGLAASLFEQIADKGVFVDMIVQSFNNEQIADITFTVKREQLQDAVAVAEEASKEYGCEKIDFRERISKLSVSGIGMRSHTGVAMGSFEALAEAGINVEMISTSEVRVNVVVDGDDGARGLECLQTRFAEELES</sequence>
<dbReference type="UniPathway" id="UPA00050">
    <property type="reaction ID" value="UER00461"/>
</dbReference>
<dbReference type="Pfam" id="PF01842">
    <property type="entry name" value="ACT"/>
    <property type="match status" value="1"/>
</dbReference>
<evidence type="ECO:0000256" key="6">
    <source>
        <dbReference type="ARBA" id="ARBA00022605"/>
    </source>
</evidence>
<evidence type="ECO:0000256" key="1">
    <source>
        <dbReference type="ARBA" id="ARBA00004766"/>
    </source>
</evidence>
<dbReference type="PANTHER" id="PTHR21499:SF3">
    <property type="entry name" value="ASPARTOKINASE"/>
    <property type="match status" value="1"/>
</dbReference>
<dbReference type="RefSeq" id="WP_075081758.1">
    <property type="nucleotide sequence ID" value="NZ_CP042912.1"/>
</dbReference>
<dbReference type="NCBIfam" id="TIGR00657">
    <property type="entry name" value="asp_kinases"/>
    <property type="match status" value="1"/>
</dbReference>
<dbReference type="Pfam" id="PF00696">
    <property type="entry name" value="AA_kinase"/>
    <property type="match status" value="1"/>
</dbReference>
<dbReference type="GO" id="GO:0004072">
    <property type="term" value="F:aspartate kinase activity"/>
    <property type="evidence" value="ECO:0007669"/>
    <property type="project" value="UniProtKB-EC"/>
</dbReference>
<evidence type="ECO:0000256" key="8">
    <source>
        <dbReference type="ARBA" id="ARBA00022737"/>
    </source>
</evidence>
<dbReference type="EMBL" id="CP042912">
    <property type="protein sequence ID" value="QEG21234.1"/>
    <property type="molecule type" value="Genomic_DNA"/>
</dbReference>
<dbReference type="NCBIfam" id="NF005155">
    <property type="entry name" value="PRK06635.1-4"/>
    <property type="match status" value="1"/>
</dbReference>
<dbReference type="GO" id="GO:0009089">
    <property type="term" value="P:lysine biosynthetic process via diaminopimelate"/>
    <property type="evidence" value="ECO:0007669"/>
    <property type="project" value="UniProtKB-UniPathway"/>
</dbReference>
<dbReference type="PANTHER" id="PTHR21499">
    <property type="entry name" value="ASPARTATE KINASE"/>
    <property type="match status" value="1"/>
</dbReference>
<evidence type="ECO:0000256" key="13">
    <source>
        <dbReference type="ARBA" id="ARBA00047872"/>
    </source>
</evidence>
<dbReference type="EC" id="2.7.2.4" evidence="5"/>
<dbReference type="Pfam" id="PF22468">
    <property type="entry name" value="ACT_9"/>
    <property type="match status" value="3"/>
</dbReference>
<feature type="domain" description="ACT" evidence="15">
    <location>
        <begin position="263"/>
        <end position="346"/>
    </location>
</feature>
<comment type="pathway">
    <text evidence="1 14">Amino-acid biosynthesis; L-lysine biosynthesis via DAP pathway; (S)-tetrahydrodipicolinate from L-aspartate: step 1/4.</text>
</comment>
<dbReference type="GO" id="GO:0009088">
    <property type="term" value="P:threonine biosynthetic process"/>
    <property type="evidence" value="ECO:0007669"/>
    <property type="project" value="UniProtKB-UniPathway"/>
</dbReference>
<feature type="domain" description="ACT" evidence="15">
    <location>
        <begin position="452"/>
        <end position="537"/>
    </location>
</feature>
<dbReference type="InterPro" id="IPR001341">
    <property type="entry name" value="Asp_kinase"/>
</dbReference>
<dbReference type="GO" id="GO:0005829">
    <property type="term" value="C:cytosol"/>
    <property type="evidence" value="ECO:0007669"/>
    <property type="project" value="TreeGrafter"/>
</dbReference>
<dbReference type="InterPro" id="IPR054352">
    <property type="entry name" value="ACT_Aspartokinase"/>
</dbReference>
<dbReference type="GO" id="GO:0009090">
    <property type="term" value="P:homoserine biosynthetic process"/>
    <property type="evidence" value="ECO:0007669"/>
    <property type="project" value="TreeGrafter"/>
</dbReference>
<protein>
    <recommendedName>
        <fullName evidence="5">aspartate kinase</fullName>
        <ecNumber evidence="5">2.7.2.4</ecNumber>
    </recommendedName>
</protein>
<dbReference type="NCBIfam" id="NF005154">
    <property type="entry name" value="PRK06635.1-2"/>
    <property type="match status" value="1"/>
</dbReference>
<dbReference type="SUPFAM" id="SSF55021">
    <property type="entry name" value="ACT-like"/>
    <property type="match status" value="4"/>
</dbReference>
<name>A0A5B9P4M5_9BACT</name>
<evidence type="ECO:0000256" key="14">
    <source>
        <dbReference type="RuleBase" id="RU004249"/>
    </source>
</evidence>
<dbReference type="PROSITE" id="PS00324">
    <property type="entry name" value="ASPARTOKINASE"/>
    <property type="match status" value="1"/>
</dbReference>
<evidence type="ECO:0000256" key="7">
    <source>
        <dbReference type="ARBA" id="ARBA00022679"/>
    </source>
</evidence>
<dbReference type="Gene3D" id="3.30.2130.10">
    <property type="entry name" value="VC0802-like"/>
    <property type="match status" value="2"/>
</dbReference>
<evidence type="ECO:0000313" key="16">
    <source>
        <dbReference type="EMBL" id="QEG21234.1"/>
    </source>
</evidence>
<dbReference type="UniPathway" id="UPA00034">
    <property type="reaction ID" value="UER00015"/>
</dbReference>
<dbReference type="STRING" id="980251.GCA_001642875_01851"/>
<dbReference type="InterPro" id="IPR036393">
    <property type="entry name" value="AceGlu_kinase-like_sf"/>
</dbReference>
<dbReference type="FunFam" id="3.30.2130.10:FF:000001">
    <property type="entry name" value="Bifunctional aspartokinase/homoserine dehydrogenase"/>
    <property type="match status" value="1"/>
</dbReference>
<dbReference type="InterPro" id="IPR045865">
    <property type="entry name" value="ACT-like_dom_sf"/>
</dbReference>
<keyword evidence="6 14" id="KW-0028">Amino-acid biosynthesis</keyword>
<comment type="catalytic activity">
    <reaction evidence="13">
        <text>L-aspartate + ATP = 4-phospho-L-aspartate + ADP</text>
        <dbReference type="Rhea" id="RHEA:23776"/>
        <dbReference type="ChEBI" id="CHEBI:29991"/>
        <dbReference type="ChEBI" id="CHEBI:30616"/>
        <dbReference type="ChEBI" id="CHEBI:57535"/>
        <dbReference type="ChEBI" id="CHEBI:456216"/>
        <dbReference type="EC" id="2.7.2.4"/>
    </reaction>
</comment>
<dbReference type="CDD" id="cd04936">
    <property type="entry name" value="ACT_AKii-LysC-BS-like_2"/>
    <property type="match status" value="1"/>
</dbReference>
<dbReference type="GO" id="GO:0005524">
    <property type="term" value="F:ATP binding"/>
    <property type="evidence" value="ECO:0007669"/>
    <property type="project" value="UniProtKB-KW"/>
</dbReference>
<evidence type="ECO:0000256" key="11">
    <source>
        <dbReference type="ARBA" id="ARBA00022840"/>
    </source>
</evidence>
<dbReference type="OrthoDB" id="9799110at2"/>
<comment type="pathway">
    <text evidence="2 14">Amino-acid biosynthesis; L-methionine biosynthesis via de novo pathway; L-homoserine from L-aspartate: step 1/3.</text>
</comment>
<dbReference type="NCBIfam" id="TIGR00656">
    <property type="entry name" value="asp_kin_monofn"/>
    <property type="match status" value="1"/>
</dbReference>
<organism evidence="16 17">
    <name type="scientific">Mariniblastus fucicola</name>
    <dbReference type="NCBI Taxonomy" id="980251"/>
    <lineage>
        <taxon>Bacteria</taxon>
        <taxon>Pseudomonadati</taxon>
        <taxon>Planctomycetota</taxon>
        <taxon>Planctomycetia</taxon>
        <taxon>Pirellulales</taxon>
        <taxon>Pirellulaceae</taxon>
        <taxon>Mariniblastus</taxon>
    </lineage>
</organism>
<evidence type="ECO:0000256" key="4">
    <source>
        <dbReference type="ARBA" id="ARBA00010122"/>
    </source>
</evidence>
<dbReference type="AlphaFoldDB" id="A0A5B9P4M5"/>
<dbReference type="KEGG" id="mff:MFFC18_10890"/>
<gene>
    <name evidence="16" type="primary">ask</name>
    <name evidence="16" type="ORF">MFFC18_10890</name>
</gene>
<keyword evidence="9" id="KW-0547">Nucleotide-binding</keyword>
<keyword evidence="8" id="KW-0677">Repeat</keyword>
<evidence type="ECO:0000256" key="12">
    <source>
        <dbReference type="ARBA" id="ARBA00023154"/>
    </source>
</evidence>
<dbReference type="Proteomes" id="UP000322214">
    <property type="component" value="Chromosome"/>
</dbReference>
<evidence type="ECO:0000256" key="2">
    <source>
        <dbReference type="ARBA" id="ARBA00004986"/>
    </source>
</evidence>
<dbReference type="SUPFAM" id="SSF53633">
    <property type="entry name" value="Carbamate kinase-like"/>
    <property type="match status" value="1"/>
</dbReference>
<dbReference type="InterPro" id="IPR002912">
    <property type="entry name" value="ACT_dom"/>
</dbReference>
<comment type="similarity">
    <text evidence="4">Belongs to the aspartokinase family.</text>
</comment>
<reference evidence="16 17" key="1">
    <citation type="submission" date="2019-08" db="EMBL/GenBank/DDBJ databases">
        <title>Deep-cultivation of Planctomycetes and their phenomic and genomic characterization uncovers novel biology.</title>
        <authorList>
            <person name="Wiegand S."/>
            <person name="Jogler M."/>
            <person name="Boedeker C."/>
            <person name="Pinto D."/>
            <person name="Vollmers J."/>
            <person name="Rivas-Marin E."/>
            <person name="Kohn T."/>
            <person name="Peeters S.H."/>
            <person name="Heuer A."/>
            <person name="Rast P."/>
            <person name="Oberbeckmann S."/>
            <person name="Bunk B."/>
            <person name="Jeske O."/>
            <person name="Meyerdierks A."/>
            <person name="Storesund J.E."/>
            <person name="Kallscheuer N."/>
            <person name="Luecker S."/>
            <person name="Lage O.M."/>
            <person name="Pohl T."/>
            <person name="Merkel B.J."/>
            <person name="Hornburger P."/>
            <person name="Mueller R.-W."/>
            <person name="Bruemmer F."/>
            <person name="Labrenz M."/>
            <person name="Spormann A.M."/>
            <person name="Op den Camp H."/>
            <person name="Overmann J."/>
            <person name="Amann R."/>
            <person name="Jetten M.S.M."/>
            <person name="Mascher T."/>
            <person name="Medema M.H."/>
            <person name="Devos D.P."/>
            <person name="Kaster A.-K."/>
            <person name="Ovreas L."/>
            <person name="Rohde M."/>
            <person name="Galperin M.Y."/>
            <person name="Jogler C."/>
        </authorList>
    </citation>
    <scope>NUCLEOTIDE SEQUENCE [LARGE SCALE GENOMIC DNA]</scope>
    <source>
        <strain evidence="16 17">FC18</strain>
    </source>
</reference>
<evidence type="ECO:0000256" key="3">
    <source>
        <dbReference type="ARBA" id="ARBA00005139"/>
    </source>
</evidence>
<dbReference type="InterPro" id="IPR041740">
    <property type="entry name" value="AKii-LysC-BS"/>
</dbReference>
<proteinExistence type="inferred from homology"/>
<dbReference type="NCBIfam" id="NF005656">
    <property type="entry name" value="PRK07431.1"/>
    <property type="match status" value="1"/>
</dbReference>
<dbReference type="UniPathway" id="UPA00051">
    <property type="reaction ID" value="UER00462"/>
</dbReference>
<evidence type="ECO:0000313" key="17">
    <source>
        <dbReference type="Proteomes" id="UP000322214"/>
    </source>
</evidence>
<dbReference type="InterPro" id="IPR001048">
    <property type="entry name" value="Asp/Glu/Uridylate_kinase"/>
</dbReference>
<evidence type="ECO:0000256" key="5">
    <source>
        <dbReference type="ARBA" id="ARBA00013059"/>
    </source>
</evidence>
<evidence type="ECO:0000256" key="9">
    <source>
        <dbReference type="ARBA" id="ARBA00022741"/>
    </source>
</evidence>
<keyword evidence="10 16" id="KW-0418">Kinase</keyword>
<keyword evidence="17" id="KW-1185">Reference proteome</keyword>
<accession>A0A5B9P4M5</accession>
<dbReference type="InterPro" id="IPR018042">
    <property type="entry name" value="Aspartate_kinase_CS"/>
</dbReference>
<dbReference type="CDD" id="cd04913">
    <property type="entry name" value="ACT_AKii-LysC-BS-like_1"/>
    <property type="match status" value="2"/>
</dbReference>
<dbReference type="Gene3D" id="3.40.1160.10">
    <property type="entry name" value="Acetylglutamate kinase-like"/>
    <property type="match status" value="1"/>
</dbReference>
<keyword evidence="12" id="KW-0457">Lysine biosynthesis</keyword>
<keyword evidence="7 16" id="KW-0808">Transferase</keyword>
<dbReference type="FunFam" id="3.40.1160.10:FF:000002">
    <property type="entry name" value="Aspartokinase"/>
    <property type="match status" value="1"/>
</dbReference>
<evidence type="ECO:0000256" key="10">
    <source>
        <dbReference type="ARBA" id="ARBA00022777"/>
    </source>
</evidence>
<dbReference type="CDD" id="cd04261">
    <property type="entry name" value="AAK_AKii-LysC-BS"/>
    <property type="match status" value="1"/>
</dbReference>
<dbReference type="CDD" id="cd04923">
    <property type="entry name" value="ACT_AK-LysC-DapG-like_2"/>
    <property type="match status" value="1"/>
</dbReference>
<dbReference type="PROSITE" id="PS51671">
    <property type="entry name" value="ACT"/>
    <property type="match status" value="2"/>
</dbReference>
<keyword evidence="11" id="KW-0067">ATP-binding</keyword>
<comment type="pathway">
    <text evidence="3 14">Amino-acid biosynthesis; L-threonine biosynthesis; L-threonine from L-aspartate: step 1/5.</text>
</comment>